<comment type="caution">
    <text evidence="1">The sequence shown here is derived from an EMBL/GenBank/DDBJ whole genome shotgun (WGS) entry which is preliminary data.</text>
</comment>
<dbReference type="InParanoid" id="A0A212EZ11"/>
<dbReference type="PANTHER" id="PTHR46601:SF1">
    <property type="entry name" value="ADF-H DOMAIN-CONTAINING PROTEIN"/>
    <property type="match status" value="1"/>
</dbReference>
<evidence type="ECO:0000313" key="1">
    <source>
        <dbReference type="EMBL" id="OWR46733.1"/>
    </source>
</evidence>
<evidence type="ECO:0000313" key="2">
    <source>
        <dbReference type="Proteomes" id="UP000007151"/>
    </source>
</evidence>
<dbReference type="KEGG" id="dpl:KGM_215427"/>
<reference evidence="1 2" key="1">
    <citation type="journal article" date="2011" name="Cell">
        <title>The monarch butterfly genome yields insights into long-distance migration.</title>
        <authorList>
            <person name="Zhan S."/>
            <person name="Merlin C."/>
            <person name="Boore J.L."/>
            <person name="Reppert S.M."/>
        </authorList>
    </citation>
    <scope>NUCLEOTIDE SEQUENCE [LARGE SCALE GENOMIC DNA]</scope>
    <source>
        <strain evidence="1">F-2</strain>
    </source>
</reference>
<sequence length="239" mass="27323">MLHMAKKILPTRPKKINHTSILKSDTKVREIVLTQEVQQKVIDFFEQDDVSRMCPSKRDSVKHNGIKKQRRVLLHTVKNLVSKFVKETGIVLSYSTLLRAKPFWVVAPKARDRETCLCVKHANFEEKLNAKELKHASIEEFIKQYTCDVKSHDCMNSLCEKCKIPEFELGDNRDSLTYFTWNEPGHGKGPMDGVGGSLKRTADRHVLMGNDVRTASEFADLFKIAAIDVKVIPEEDVIE</sequence>
<keyword evidence="2" id="KW-1185">Reference proteome</keyword>
<dbReference type="EMBL" id="AGBW02011395">
    <property type="protein sequence ID" value="OWR46733.1"/>
    <property type="molecule type" value="Genomic_DNA"/>
</dbReference>
<proteinExistence type="predicted"/>
<accession>A0A212EZ11</accession>
<gene>
    <name evidence="1" type="ORF">KGM_215427</name>
</gene>
<name>A0A212EZ11_DANPL</name>
<dbReference type="AlphaFoldDB" id="A0A212EZ11"/>
<dbReference type="PANTHER" id="PTHR46601">
    <property type="entry name" value="ULP_PROTEASE DOMAIN-CONTAINING PROTEIN"/>
    <property type="match status" value="1"/>
</dbReference>
<dbReference type="Proteomes" id="UP000007151">
    <property type="component" value="Unassembled WGS sequence"/>
</dbReference>
<protein>
    <submittedName>
        <fullName evidence="1">Uncharacterized protein</fullName>
    </submittedName>
</protein>
<organism evidence="1 2">
    <name type="scientific">Danaus plexippus plexippus</name>
    <dbReference type="NCBI Taxonomy" id="278856"/>
    <lineage>
        <taxon>Eukaryota</taxon>
        <taxon>Metazoa</taxon>
        <taxon>Ecdysozoa</taxon>
        <taxon>Arthropoda</taxon>
        <taxon>Hexapoda</taxon>
        <taxon>Insecta</taxon>
        <taxon>Pterygota</taxon>
        <taxon>Neoptera</taxon>
        <taxon>Endopterygota</taxon>
        <taxon>Lepidoptera</taxon>
        <taxon>Glossata</taxon>
        <taxon>Ditrysia</taxon>
        <taxon>Papilionoidea</taxon>
        <taxon>Nymphalidae</taxon>
        <taxon>Danainae</taxon>
        <taxon>Danaini</taxon>
        <taxon>Danaina</taxon>
        <taxon>Danaus</taxon>
        <taxon>Danaus</taxon>
    </lineage>
</organism>